<evidence type="ECO:0000313" key="1">
    <source>
        <dbReference type="EMBL" id="QZE15645.1"/>
    </source>
</evidence>
<reference evidence="1" key="1">
    <citation type="submission" date="2021-08" db="EMBL/GenBank/DDBJ databases">
        <title>Novel anaerobic bacterium isolated from sea squirt in East Sea, Republic of Korea.</title>
        <authorList>
            <person name="Nguyen T.H."/>
            <person name="Li Z."/>
            <person name="Lee Y.-J."/>
            <person name="Ko J."/>
            <person name="Kim S.-G."/>
        </authorList>
    </citation>
    <scope>NUCLEOTIDE SEQUENCE</scope>
    <source>
        <strain evidence="1">KCTC 25031</strain>
    </source>
</reference>
<sequence>MKVDTNKFRLQFITHGKTADEILEQVASVLHGGGRWIQFRMKEIDNDSFISIAKEIKKMTDKYDATFIINDHVSVAKEIGASGVHIGMNDTSPAKAREILGDSFIIGGTANTLTTIKEIEQHVDYIGLGPYRYTSTKKNLSAILGLDGYKRIYDEWSGWQQTPIVAIGGIEYNDLSPLLSSSIQGIAVSSSIIKSKTITKETLKWIQKISFTTIN</sequence>
<proteinExistence type="predicted"/>
<gene>
    <name evidence="1" type="primary">thiE</name>
    <name evidence="1" type="ORF">K4L44_07375</name>
</gene>
<protein>
    <submittedName>
        <fullName evidence="1">Thiamine phosphate synthase</fullName>
        <ecNumber evidence="1">2.5.1.3</ecNumber>
    </submittedName>
</protein>
<organism evidence="1 2">
    <name type="scientific">Halosquirtibacter laminarini</name>
    <dbReference type="NCBI Taxonomy" id="3374600"/>
    <lineage>
        <taxon>Bacteria</taxon>
        <taxon>Pseudomonadati</taxon>
        <taxon>Bacteroidota</taxon>
        <taxon>Bacteroidia</taxon>
        <taxon>Marinilabiliales</taxon>
        <taxon>Prolixibacteraceae</taxon>
        <taxon>Halosquirtibacter</taxon>
    </lineage>
</organism>
<keyword evidence="2" id="KW-1185">Reference proteome</keyword>
<keyword evidence="1" id="KW-0808">Transferase</keyword>
<dbReference type="EMBL" id="CP081303">
    <property type="protein sequence ID" value="QZE15645.1"/>
    <property type="molecule type" value="Genomic_DNA"/>
</dbReference>
<dbReference type="Proteomes" id="UP000826212">
    <property type="component" value="Chromosome"/>
</dbReference>
<name>A0AC61NL35_9BACT</name>
<evidence type="ECO:0000313" key="2">
    <source>
        <dbReference type="Proteomes" id="UP000826212"/>
    </source>
</evidence>
<dbReference type="EC" id="2.5.1.3" evidence="1"/>
<accession>A0AC61NL35</accession>